<keyword evidence="2" id="KW-1185">Reference proteome</keyword>
<proteinExistence type="predicted"/>
<accession>A0ACD5U311</accession>
<name>A0ACD5U311_AVESA</name>
<evidence type="ECO:0000313" key="1">
    <source>
        <dbReference type="EnsemblPlants" id="AVESA.00010b.r2.1DG0168360.1.CDS"/>
    </source>
</evidence>
<evidence type="ECO:0000313" key="2">
    <source>
        <dbReference type="Proteomes" id="UP001732700"/>
    </source>
</evidence>
<protein>
    <submittedName>
        <fullName evidence="1">Uncharacterized protein</fullName>
    </submittedName>
</protein>
<reference evidence="1" key="1">
    <citation type="submission" date="2021-05" db="EMBL/GenBank/DDBJ databases">
        <authorList>
            <person name="Scholz U."/>
            <person name="Mascher M."/>
            <person name="Fiebig A."/>
        </authorList>
    </citation>
    <scope>NUCLEOTIDE SEQUENCE [LARGE SCALE GENOMIC DNA]</scope>
</reference>
<reference evidence="1" key="2">
    <citation type="submission" date="2025-09" db="UniProtKB">
        <authorList>
            <consortium name="EnsemblPlants"/>
        </authorList>
    </citation>
    <scope>IDENTIFICATION</scope>
</reference>
<dbReference type="Proteomes" id="UP001732700">
    <property type="component" value="Chromosome 1D"/>
</dbReference>
<dbReference type="EnsemblPlants" id="AVESA.00010b.r2.1DG0168360.1">
    <property type="protein sequence ID" value="AVESA.00010b.r2.1DG0168360.1.CDS"/>
    <property type="gene ID" value="AVESA.00010b.r2.1DG0168360"/>
</dbReference>
<organism evidence="1 2">
    <name type="scientific">Avena sativa</name>
    <name type="common">Oat</name>
    <dbReference type="NCBI Taxonomy" id="4498"/>
    <lineage>
        <taxon>Eukaryota</taxon>
        <taxon>Viridiplantae</taxon>
        <taxon>Streptophyta</taxon>
        <taxon>Embryophyta</taxon>
        <taxon>Tracheophyta</taxon>
        <taxon>Spermatophyta</taxon>
        <taxon>Magnoliopsida</taxon>
        <taxon>Liliopsida</taxon>
        <taxon>Poales</taxon>
        <taxon>Poaceae</taxon>
        <taxon>BOP clade</taxon>
        <taxon>Pooideae</taxon>
        <taxon>Poodae</taxon>
        <taxon>Poeae</taxon>
        <taxon>Poeae Chloroplast Group 1 (Aveneae type)</taxon>
        <taxon>Aveninae</taxon>
        <taxon>Avena</taxon>
    </lineage>
</organism>
<sequence length="1058" mass="115329">MDPMAFPLIVLALLLPQPATLLAAPSAHLNNGTDLAALLAFKAQLSDPLGILGRNWTTNTSFCHGVGVSCSRSRQRVTTLALPDMSLQGVISPYLGNLSFLHVLNLTGTNLTGSIPSDIGRLSRLDILDLSFNSLSGIICHNIGNLTKLQALVLSTNELSGQIPDGIGSLLMLQVLDLRRNQLSGPVPPNIFNMSSLVDMVLQANNRTGPIPSNKSFNLPMLQVISLSRNKFTGRIPSALAACQHLETLDVGGNLFVDVVPTWLAKLPQLTQLSMARNGIFGQIASVLGNLTKLSVLELSFSNLSGQIPVELGKLRQLSFLHLSYNQLTGPFPTFIGNLSELYFLALESNMLTGSVPSTLGNLRYLSRLDIRMNHLHGNLDFLASLCNCRQLQILAISTNSFTGILPNYVGNLSKNLLEFTGINNKLTGGLPATLSNLSDLRAISFANNQLTKEIPDSIMMLENLQALDLSRNSMSGSVSAQIGMLRKIVMLLLNDNKFSGCIPDGLANLTMLEYIYLSYNHLSCTIPSSLFYLNNLVELSLSHNSLTGVLPSDLGHIKAINKIELSSNLLVGSLPSSFGQLAMLTYLNLSHNSFQDSIPASFDHLNNLATLDLSYNNLSGTIPKYFVNFTYLINLNLSFNNLQGQIPNGGVFSNITLQCLMGNVGLCGAPRLGFSQCLDKSHPTHGRHILKFILPAVTIAAGALAACLYLVIRKKNKQQSDVTTSSDMADVISHRLLSYHEIARATKNFNEDTLIGAGSFAKVFKGQLDNGLVVAIKVLNMQVEQAVRSFDAECQVLRMARHRNLIRILNTCSNFDFRALVLEYMPNGSLAAHLHTGNRDRLGFLKRLDVMIGVSEAMEYLHHHHYQVVLHCDLKPSNVLFDAEMTAHVADFGIAKLLLGDDNSVVSASMLGTIGYMAPEYAFAGKASRKSDVFSFGIMLLEVFCGKRPGDPMFTGELSLRQWVYQAFPATLVDVVDDKLLQDEEINLCFDRQTDISLGTISTGTTNNLLVSIFELGLVCSSESPEQRPAMNDVVTKLKNIRNGLLCLCTSIAKSTR</sequence>